<evidence type="ECO:0000313" key="2">
    <source>
        <dbReference type="Proteomes" id="UP001162501"/>
    </source>
</evidence>
<gene>
    <name evidence="1" type="ORF">MRATA1EN22A_LOCUS29311</name>
</gene>
<reference evidence="1" key="1">
    <citation type="submission" date="2025-03" db="EMBL/GenBank/DDBJ databases">
        <authorList>
            <consortium name="ELIXIR-Norway"/>
            <consortium name="Elixir Norway"/>
        </authorList>
    </citation>
    <scope>NUCLEOTIDE SEQUENCE</scope>
</reference>
<accession>A0ACB1KFE5</accession>
<dbReference type="EMBL" id="CATOBB020000477">
    <property type="protein sequence ID" value="CAM9166173.1"/>
    <property type="molecule type" value="Genomic_DNA"/>
</dbReference>
<organism evidence="1 2">
    <name type="scientific">Rangifer tarandus platyrhynchus</name>
    <name type="common">Svalbard reindeer</name>
    <dbReference type="NCBI Taxonomy" id="3082113"/>
    <lineage>
        <taxon>Eukaryota</taxon>
        <taxon>Metazoa</taxon>
        <taxon>Chordata</taxon>
        <taxon>Craniata</taxon>
        <taxon>Vertebrata</taxon>
        <taxon>Euteleostomi</taxon>
        <taxon>Mammalia</taxon>
        <taxon>Eutheria</taxon>
        <taxon>Laurasiatheria</taxon>
        <taxon>Artiodactyla</taxon>
        <taxon>Ruminantia</taxon>
        <taxon>Pecora</taxon>
        <taxon>Cervidae</taxon>
        <taxon>Odocoileinae</taxon>
        <taxon>Rangifer</taxon>
    </lineage>
</organism>
<proteinExistence type="predicted"/>
<evidence type="ECO:0000313" key="1">
    <source>
        <dbReference type="EMBL" id="CAM9166173.1"/>
    </source>
</evidence>
<name>A0ACB1KFE5_RANTA</name>
<dbReference type="Proteomes" id="UP001162501">
    <property type="component" value="Unassembled WGS sequence"/>
</dbReference>
<sequence>MSIQLVMPSNCFFQCCPFFPLLSILSGTKKISWKNPIQCYGNHTRWWSRRRCPYFPLGEVQNYNSVLNNQENVRSHQKKITQVQGQRRSPSQIVGGAKFRLESKPIPARDPWRAQTKPCAHQGSETPQRLSQNCV</sequence>
<comment type="caution">
    <text evidence="1">The sequence shown here is derived from an EMBL/GenBank/DDBJ whole genome shotgun (WGS) entry which is preliminary data.</text>
</comment>
<protein>
    <submittedName>
        <fullName evidence="1">Uncharacterized protein</fullName>
    </submittedName>
</protein>